<accession>A0A9X0CZP7</accession>
<comment type="similarity">
    <text evidence="3">Belongs to the anamorsin family.</text>
</comment>
<dbReference type="PANTHER" id="PTHR13273">
    <property type="entry name" value="ANAMORSIN"/>
    <property type="match status" value="1"/>
</dbReference>
<dbReference type="InterPro" id="IPR046408">
    <property type="entry name" value="CIAPIN1"/>
</dbReference>
<evidence type="ECO:0000259" key="10">
    <source>
        <dbReference type="Pfam" id="PF05093"/>
    </source>
</evidence>
<dbReference type="PANTHER" id="PTHR13273:SF14">
    <property type="entry name" value="ANAMORSIN"/>
    <property type="match status" value="1"/>
</dbReference>
<evidence type="ECO:0000256" key="3">
    <source>
        <dbReference type="ARBA" id="ARBA00008169"/>
    </source>
</evidence>
<dbReference type="GO" id="GO:0005737">
    <property type="term" value="C:cytoplasm"/>
    <property type="evidence" value="ECO:0007669"/>
    <property type="project" value="UniProtKB-SubCell"/>
</dbReference>
<keyword evidence="4" id="KW-0004">4Fe-4S</keyword>
<protein>
    <submittedName>
        <fullName evidence="11">Anamorsin</fullName>
    </submittedName>
</protein>
<gene>
    <name evidence="11" type="primary">CIAPIN1</name>
    <name evidence="11" type="ORF">OS493_001582</name>
</gene>
<comment type="caution">
    <text evidence="11">The sequence shown here is derived from an EMBL/GenBank/DDBJ whole genome shotgun (WGS) entry which is preliminary data.</text>
</comment>
<dbReference type="GO" id="GO:0046872">
    <property type="term" value="F:metal ion binding"/>
    <property type="evidence" value="ECO:0007669"/>
    <property type="project" value="UniProtKB-KW"/>
</dbReference>
<dbReference type="InterPro" id="IPR007785">
    <property type="entry name" value="Anamorsin"/>
</dbReference>
<keyword evidence="12" id="KW-1185">Reference proteome</keyword>
<organism evidence="11 12">
    <name type="scientific">Desmophyllum pertusum</name>
    <dbReference type="NCBI Taxonomy" id="174260"/>
    <lineage>
        <taxon>Eukaryota</taxon>
        <taxon>Metazoa</taxon>
        <taxon>Cnidaria</taxon>
        <taxon>Anthozoa</taxon>
        <taxon>Hexacorallia</taxon>
        <taxon>Scleractinia</taxon>
        <taxon>Caryophylliina</taxon>
        <taxon>Caryophylliidae</taxon>
        <taxon>Desmophyllum</taxon>
    </lineage>
</organism>
<dbReference type="GO" id="GO:0016226">
    <property type="term" value="P:iron-sulfur cluster assembly"/>
    <property type="evidence" value="ECO:0007669"/>
    <property type="project" value="InterPro"/>
</dbReference>
<evidence type="ECO:0000256" key="1">
    <source>
        <dbReference type="ARBA" id="ARBA00001966"/>
    </source>
</evidence>
<evidence type="ECO:0000256" key="6">
    <source>
        <dbReference type="ARBA" id="ARBA00022723"/>
    </source>
</evidence>
<evidence type="ECO:0000256" key="2">
    <source>
        <dbReference type="ARBA" id="ARBA00004496"/>
    </source>
</evidence>
<feature type="domain" description="Anamorsin C-terminal" evidence="10">
    <location>
        <begin position="63"/>
        <end position="99"/>
    </location>
</feature>
<keyword evidence="7" id="KW-0408">Iron</keyword>
<dbReference type="AlphaFoldDB" id="A0A9X0CZP7"/>
<evidence type="ECO:0000313" key="12">
    <source>
        <dbReference type="Proteomes" id="UP001163046"/>
    </source>
</evidence>
<evidence type="ECO:0000256" key="7">
    <source>
        <dbReference type="ARBA" id="ARBA00023004"/>
    </source>
</evidence>
<evidence type="ECO:0000256" key="4">
    <source>
        <dbReference type="ARBA" id="ARBA00022485"/>
    </source>
</evidence>
<evidence type="ECO:0000256" key="9">
    <source>
        <dbReference type="ARBA" id="ARBA00023128"/>
    </source>
</evidence>
<keyword evidence="6" id="KW-0479">Metal-binding</keyword>
<evidence type="ECO:0000256" key="8">
    <source>
        <dbReference type="ARBA" id="ARBA00023014"/>
    </source>
</evidence>
<dbReference type="Proteomes" id="UP001163046">
    <property type="component" value="Unassembled WGS sequence"/>
</dbReference>
<sequence>MLLLLQDILDSDTLLDEEDLRKPDPASLKSDCNTNKAGKKKACKNCTCGLAEEIDQGKISEKKTVTSSCGSCYLGDAFRCASCPYLGMPAFKPGEKVALTSRQLKGDL</sequence>
<keyword evidence="9" id="KW-0496">Mitochondrion</keyword>
<evidence type="ECO:0000313" key="11">
    <source>
        <dbReference type="EMBL" id="KAJ7381446.1"/>
    </source>
</evidence>
<comment type="cofactor">
    <cofactor evidence="1">
        <name>[4Fe-4S] cluster</name>
        <dbReference type="ChEBI" id="CHEBI:49883"/>
    </cofactor>
</comment>
<feature type="domain" description="Anamorsin C-terminal" evidence="10">
    <location>
        <begin position="29"/>
        <end position="60"/>
    </location>
</feature>
<dbReference type="Pfam" id="PF05093">
    <property type="entry name" value="CIAPIN1"/>
    <property type="match status" value="2"/>
</dbReference>
<keyword evidence="5" id="KW-0963">Cytoplasm</keyword>
<evidence type="ECO:0000256" key="5">
    <source>
        <dbReference type="ARBA" id="ARBA00022490"/>
    </source>
</evidence>
<dbReference type="EMBL" id="MU826350">
    <property type="protein sequence ID" value="KAJ7381446.1"/>
    <property type="molecule type" value="Genomic_DNA"/>
</dbReference>
<dbReference type="OrthoDB" id="311633at2759"/>
<reference evidence="11" key="1">
    <citation type="submission" date="2023-01" db="EMBL/GenBank/DDBJ databases">
        <title>Genome assembly of the deep-sea coral Lophelia pertusa.</title>
        <authorList>
            <person name="Herrera S."/>
            <person name="Cordes E."/>
        </authorList>
    </citation>
    <scope>NUCLEOTIDE SEQUENCE</scope>
    <source>
        <strain evidence="11">USNM1676648</strain>
        <tissue evidence="11">Polyp</tissue>
    </source>
</reference>
<proteinExistence type="inferred from homology"/>
<comment type="subcellular location">
    <subcellularLocation>
        <location evidence="2">Cytoplasm</location>
    </subcellularLocation>
</comment>
<dbReference type="GO" id="GO:0051539">
    <property type="term" value="F:4 iron, 4 sulfur cluster binding"/>
    <property type="evidence" value="ECO:0007669"/>
    <property type="project" value="UniProtKB-KW"/>
</dbReference>
<name>A0A9X0CZP7_9CNID</name>
<keyword evidence="8" id="KW-0411">Iron-sulfur</keyword>